<reference evidence="2" key="1">
    <citation type="submission" date="2020-03" db="EMBL/GenBank/DDBJ databases">
        <title>Transcriptomic Profiling of the Digestive Tract of the Rat Flea, Xenopsylla cheopis, Following Blood Feeding and Infection with Yersinia pestis.</title>
        <authorList>
            <person name="Bland D.M."/>
            <person name="Martens C.A."/>
            <person name="Virtaneva K."/>
            <person name="Kanakabandi K."/>
            <person name="Long D."/>
            <person name="Rosenke R."/>
            <person name="Saturday G.A."/>
            <person name="Hoyt F.H."/>
            <person name="Bruno D.P."/>
            <person name="Ribeiro J.M.C."/>
            <person name="Hinnebusch J."/>
        </authorList>
    </citation>
    <scope>NUCLEOTIDE SEQUENCE</scope>
</reference>
<name>A0A6M2DW05_XENCH</name>
<organism evidence="2">
    <name type="scientific">Xenopsylla cheopis</name>
    <name type="common">Oriental rat flea</name>
    <name type="synonym">Pulex cheopis</name>
    <dbReference type="NCBI Taxonomy" id="163159"/>
    <lineage>
        <taxon>Eukaryota</taxon>
        <taxon>Metazoa</taxon>
        <taxon>Ecdysozoa</taxon>
        <taxon>Arthropoda</taxon>
        <taxon>Hexapoda</taxon>
        <taxon>Insecta</taxon>
        <taxon>Pterygota</taxon>
        <taxon>Neoptera</taxon>
        <taxon>Endopterygota</taxon>
        <taxon>Siphonaptera</taxon>
        <taxon>Pulicidae</taxon>
        <taxon>Xenopsyllinae</taxon>
        <taxon>Xenopsylla</taxon>
    </lineage>
</organism>
<protein>
    <submittedName>
        <fullName evidence="2">Putative product</fullName>
    </submittedName>
</protein>
<keyword evidence="1" id="KW-0732">Signal</keyword>
<sequence length="81" mass="8909">MSSISCILLLHILFTLSTFPSLASCSKQSMFRICPIQLVFLLMIVSDISSPTLLVCHFVCPSDFLHSPPARAPPDSSSWPK</sequence>
<dbReference type="EMBL" id="GIIL01006810">
    <property type="protein sequence ID" value="NOV50536.1"/>
    <property type="molecule type" value="Transcribed_RNA"/>
</dbReference>
<proteinExistence type="predicted"/>
<feature type="signal peptide" evidence="1">
    <location>
        <begin position="1"/>
        <end position="25"/>
    </location>
</feature>
<dbReference type="AlphaFoldDB" id="A0A6M2DW05"/>
<accession>A0A6M2DW05</accession>
<evidence type="ECO:0000313" key="2">
    <source>
        <dbReference type="EMBL" id="NOV50536.1"/>
    </source>
</evidence>
<evidence type="ECO:0000256" key="1">
    <source>
        <dbReference type="SAM" id="SignalP"/>
    </source>
</evidence>
<feature type="chain" id="PRO_5027031458" evidence="1">
    <location>
        <begin position="26"/>
        <end position="81"/>
    </location>
</feature>